<dbReference type="Proteomes" id="UP000887023">
    <property type="component" value="Chromosome"/>
</dbReference>
<keyword evidence="2" id="KW-0732">Signal</keyword>
<name>A0ABX8SCE2_9ACTN</name>
<accession>A0ABX8SCE2</accession>
<keyword evidence="4" id="KW-1185">Reference proteome</keyword>
<evidence type="ECO:0000313" key="4">
    <source>
        <dbReference type="Proteomes" id="UP000887023"/>
    </source>
</evidence>
<feature type="signal peptide" evidence="2">
    <location>
        <begin position="1"/>
        <end position="26"/>
    </location>
</feature>
<evidence type="ECO:0000256" key="1">
    <source>
        <dbReference type="SAM" id="MobiDB-lite"/>
    </source>
</evidence>
<sequence>MRSSVFVFLAAGLVAAAAAGCSSDSAASDSGASDSGSAVAESGGVSPAGPVVDACALLTAADITPLIGENDGGKPTSTDPDAPSCVWTNSQSYESVTVMIGDTDTAINGTLPPLPDGITAEPGPDGMRFVGGGQVEFAAGKRNNSVQVARLGSADEVNGEAVALANKIAPQIPAG</sequence>
<organism evidence="3 4">
    <name type="scientific">Skermania pinensis</name>
    <dbReference type="NCBI Taxonomy" id="39122"/>
    <lineage>
        <taxon>Bacteria</taxon>
        <taxon>Bacillati</taxon>
        <taxon>Actinomycetota</taxon>
        <taxon>Actinomycetes</taxon>
        <taxon>Mycobacteriales</taxon>
        <taxon>Gordoniaceae</taxon>
        <taxon>Skermania</taxon>
    </lineage>
</organism>
<evidence type="ECO:0000313" key="3">
    <source>
        <dbReference type="EMBL" id="QXQ15463.1"/>
    </source>
</evidence>
<gene>
    <name evidence="3" type="ORF">KV203_09270</name>
</gene>
<feature type="chain" id="PRO_5047349338" evidence="2">
    <location>
        <begin position="27"/>
        <end position="175"/>
    </location>
</feature>
<dbReference type="EMBL" id="CP079105">
    <property type="protein sequence ID" value="QXQ15463.1"/>
    <property type="molecule type" value="Genomic_DNA"/>
</dbReference>
<reference evidence="3" key="1">
    <citation type="submission" date="2021-07" db="EMBL/GenBank/DDBJ databases">
        <title>Candidatus Kaistella beijingensis sp. nov. isolated from a municipal wastewater treatment plant is involved in sludge foaming.</title>
        <authorList>
            <person name="Song Y."/>
            <person name="Liu S.-J."/>
        </authorList>
    </citation>
    <scope>NUCLEOTIDE SEQUENCE</scope>
    <source>
        <strain evidence="3">DSM 43998</strain>
    </source>
</reference>
<dbReference type="PROSITE" id="PS51257">
    <property type="entry name" value="PROKAR_LIPOPROTEIN"/>
    <property type="match status" value="1"/>
</dbReference>
<dbReference type="InterPro" id="IPR024520">
    <property type="entry name" value="DUF3558"/>
</dbReference>
<dbReference type="RefSeq" id="WP_157079714.1">
    <property type="nucleotide sequence ID" value="NZ_CBCRUZ010000001.1"/>
</dbReference>
<protein>
    <submittedName>
        <fullName evidence="3">DUF3558 family protein</fullName>
    </submittedName>
</protein>
<proteinExistence type="predicted"/>
<evidence type="ECO:0000256" key="2">
    <source>
        <dbReference type="SAM" id="SignalP"/>
    </source>
</evidence>
<feature type="region of interest" description="Disordered" evidence="1">
    <location>
        <begin position="25"/>
        <end position="46"/>
    </location>
</feature>
<dbReference type="Pfam" id="PF12079">
    <property type="entry name" value="DUF3558"/>
    <property type="match status" value="1"/>
</dbReference>